<organism evidence="3 4">
    <name type="scientific">Kocuria dechangensis</name>
    <dbReference type="NCBI Taxonomy" id="1176249"/>
    <lineage>
        <taxon>Bacteria</taxon>
        <taxon>Bacillati</taxon>
        <taxon>Actinomycetota</taxon>
        <taxon>Actinomycetes</taxon>
        <taxon>Micrococcales</taxon>
        <taxon>Micrococcaceae</taxon>
        <taxon>Kocuria</taxon>
    </lineage>
</organism>
<dbReference type="EMBL" id="BMEQ01000006">
    <property type="protein sequence ID" value="GGG53827.1"/>
    <property type="molecule type" value="Genomic_DNA"/>
</dbReference>
<evidence type="ECO:0000259" key="2">
    <source>
        <dbReference type="Pfam" id="PF00296"/>
    </source>
</evidence>
<feature type="domain" description="Luciferase-like" evidence="2">
    <location>
        <begin position="26"/>
        <end position="303"/>
    </location>
</feature>
<dbReference type="Proteomes" id="UP000638848">
    <property type="component" value="Unassembled WGS sequence"/>
</dbReference>
<dbReference type="NCBIfam" id="TIGR03558">
    <property type="entry name" value="oxido_grp_1"/>
    <property type="match status" value="1"/>
</dbReference>
<dbReference type="Pfam" id="PF00296">
    <property type="entry name" value="Bac_luciferase"/>
    <property type="match status" value="1"/>
</dbReference>
<dbReference type="FunFam" id="3.20.20.30:FF:000002">
    <property type="entry name" value="LLM class flavin-dependent oxidoreductase"/>
    <property type="match status" value="1"/>
</dbReference>
<evidence type="ECO:0000256" key="1">
    <source>
        <dbReference type="ARBA" id="ARBA00007789"/>
    </source>
</evidence>
<dbReference type="SUPFAM" id="SSF51679">
    <property type="entry name" value="Bacterial luciferase-like"/>
    <property type="match status" value="1"/>
</dbReference>
<evidence type="ECO:0000313" key="4">
    <source>
        <dbReference type="Proteomes" id="UP000638848"/>
    </source>
</evidence>
<name>A0A917GQH4_9MICC</name>
<sequence>MPAPTPARVPLSALDLVPLSAGRSVTDALREAVELARRLDAAGYRRLWYAEHHNTEAFASSATAVLIGQALAATERIRVGSGGIMLPNHVPLTVAEAFGTLANLYPGRVDLGLGRAPGTDMRTAMELRRGHAGHDTFEADVRRLVRLFGGQEQEAVRAPVARDTDVPLWILGSSTGGAEVAARLGLPYAFASHFAPAMIMDAIALYRQRFDAGAPTATVERPYVVVAANVLAADTDEEARRQFTTHQQLVRGIARNDRGPLQPPVDRVELTAPEAAMVEQHLAVSAVGTPERVVADLDQIVEITRADELMLNSYAHDPEVRARSLELVAQAW</sequence>
<protein>
    <submittedName>
        <fullName evidence="3">Alkane 1-monooxygenase</fullName>
    </submittedName>
</protein>
<dbReference type="GO" id="GO:0016705">
    <property type="term" value="F:oxidoreductase activity, acting on paired donors, with incorporation or reduction of molecular oxygen"/>
    <property type="evidence" value="ECO:0007669"/>
    <property type="project" value="InterPro"/>
</dbReference>
<dbReference type="CDD" id="cd00347">
    <property type="entry name" value="Flavin_utilizing_monoxygenases"/>
    <property type="match status" value="1"/>
</dbReference>
<reference evidence="3" key="2">
    <citation type="submission" date="2020-09" db="EMBL/GenBank/DDBJ databases">
        <authorList>
            <person name="Sun Q."/>
            <person name="Zhou Y."/>
        </authorList>
    </citation>
    <scope>NUCLEOTIDE SEQUENCE</scope>
    <source>
        <strain evidence="3">CGMCC 1.12187</strain>
    </source>
</reference>
<dbReference type="GO" id="GO:0005829">
    <property type="term" value="C:cytosol"/>
    <property type="evidence" value="ECO:0007669"/>
    <property type="project" value="TreeGrafter"/>
</dbReference>
<keyword evidence="4" id="KW-1185">Reference proteome</keyword>
<comment type="similarity">
    <text evidence="1">To bacterial alkanal monooxygenase alpha and beta chains.</text>
</comment>
<dbReference type="InterPro" id="IPR050766">
    <property type="entry name" value="Bact_Lucif_Oxidored"/>
</dbReference>
<evidence type="ECO:0000313" key="3">
    <source>
        <dbReference type="EMBL" id="GGG53827.1"/>
    </source>
</evidence>
<dbReference type="InterPro" id="IPR011251">
    <property type="entry name" value="Luciferase-like_dom"/>
</dbReference>
<gene>
    <name evidence="3" type="ORF">GCM10011374_15900</name>
</gene>
<dbReference type="PANTHER" id="PTHR30137:SF6">
    <property type="entry name" value="LUCIFERASE-LIKE MONOOXYGENASE"/>
    <property type="match status" value="1"/>
</dbReference>
<dbReference type="RefSeq" id="WP_188535961.1">
    <property type="nucleotide sequence ID" value="NZ_BMEQ01000006.1"/>
</dbReference>
<dbReference type="InterPro" id="IPR019949">
    <property type="entry name" value="CmoO-like"/>
</dbReference>
<dbReference type="Gene3D" id="3.20.20.30">
    <property type="entry name" value="Luciferase-like domain"/>
    <property type="match status" value="1"/>
</dbReference>
<dbReference type="AlphaFoldDB" id="A0A917GQH4"/>
<reference evidence="3" key="1">
    <citation type="journal article" date="2014" name="Int. J. Syst. Evol. Microbiol.">
        <title>Complete genome sequence of Corynebacterium casei LMG S-19264T (=DSM 44701T), isolated from a smear-ripened cheese.</title>
        <authorList>
            <consortium name="US DOE Joint Genome Institute (JGI-PGF)"/>
            <person name="Walter F."/>
            <person name="Albersmeier A."/>
            <person name="Kalinowski J."/>
            <person name="Ruckert C."/>
        </authorList>
    </citation>
    <scope>NUCLEOTIDE SEQUENCE</scope>
    <source>
        <strain evidence="3">CGMCC 1.12187</strain>
    </source>
</reference>
<proteinExistence type="predicted"/>
<comment type="caution">
    <text evidence="3">The sequence shown here is derived from an EMBL/GenBank/DDBJ whole genome shotgun (WGS) entry which is preliminary data.</text>
</comment>
<accession>A0A917GQH4</accession>
<dbReference type="InterPro" id="IPR036661">
    <property type="entry name" value="Luciferase-like_sf"/>
</dbReference>
<dbReference type="PANTHER" id="PTHR30137">
    <property type="entry name" value="LUCIFERASE-LIKE MONOOXYGENASE"/>
    <property type="match status" value="1"/>
</dbReference>